<dbReference type="PROSITE" id="PS51257">
    <property type="entry name" value="PROKAR_LIPOPROTEIN"/>
    <property type="match status" value="1"/>
</dbReference>
<proteinExistence type="predicted"/>
<gene>
    <name evidence="1" type="ORF">AHMF7616_04518</name>
</gene>
<evidence type="ECO:0000313" key="2">
    <source>
        <dbReference type="Proteomes" id="UP000253919"/>
    </source>
</evidence>
<comment type="caution">
    <text evidence="1">The sequence shown here is derived from an EMBL/GenBank/DDBJ whole genome shotgun (WGS) entry which is preliminary data.</text>
</comment>
<dbReference type="RefSeq" id="WP_115374831.1">
    <property type="nucleotide sequence ID" value="NZ_QASA01000001.1"/>
</dbReference>
<organism evidence="1 2">
    <name type="scientific">Adhaeribacter pallidiroseus</name>
    <dbReference type="NCBI Taxonomy" id="2072847"/>
    <lineage>
        <taxon>Bacteria</taxon>
        <taxon>Pseudomonadati</taxon>
        <taxon>Bacteroidota</taxon>
        <taxon>Cytophagia</taxon>
        <taxon>Cytophagales</taxon>
        <taxon>Hymenobacteraceae</taxon>
        <taxon>Adhaeribacter</taxon>
    </lineage>
</organism>
<dbReference type="EMBL" id="QASA01000001">
    <property type="protein sequence ID" value="RDC65887.1"/>
    <property type="molecule type" value="Genomic_DNA"/>
</dbReference>
<keyword evidence="2" id="KW-1185">Reference proteome</keyword>
<sequence>MKKTILLWVLIVAAFSCNKKQPENNSTDSSGKNNLGIILKNYYEDRLKLFPLEATAIADHRYDDQLPNDITVAHRTKLKNFYSQYLNEVQSLDSTALSGQEKLSYQIFKRDMQLNLEQLTFPEHLMPINQFYSLPITFGQLGSGAGNHPFKTVKDYNNFLKRIDGFQVWADTAVANMRRGIQVGWVLPKTLTQKVLPQFKAMVVTDPKKSLFYGPIDNLPKNFTADEKNQLTTAYTEAIQTKIIPTYKKLHDFLEKEYLPKSRSSSGINAVPSGNQYYNYLVRYYTTTTQTPEQIFNTGQQEVKRIRAEMEQVKNQVGFKGELKAFFEYVKTAKKFMPYKSAAEVLAGYNQIHERMQPQLEKLFGRVPKSKFEVRQTEAFREASASAEYNSPAPDGSRPGVFYVPILKPETYNSTRMESLFLHEAIPGHHYQISLQQENEDLPQFRRFGGYGAYVEGWALYTESLGKELGLYTDPYQYFGRLGAEMHRAVRLVVDAGMHSKGWTREQAIQFSKDNEALSEEGIVAEIERYMAIPGQALSYKTGELKIKELRQRYTQELGNKFNLSNFHDAVLQDGSMPLQVLEAKMNTWAAKQ</sequence>
<dbReference type="InterPro" id="IPR010281">
    <property type="entry name" value="DUF885"/>
</dbReference>
<name>A0A369QRL7_9BACT</name>
<dbReference type="EC" id="3.4.21.26" evidence="1"/>
<accession>A0A369QRL7</accession>
<dbReference type="PANTHER" id="PTHR33361:SF16">
    <property type="entry name" value="DUF885 DOMAIN-CONTAINING PROTEIN"/>
    <property type="match status" value="1"/>
</dbReference>
<dbReference type="GO" id="GO:0004252">
    <property type="term" value="F:serine-type endopeptidase activity"/>
    <property type="evidence" value="ECO:0007669"/>
    <property type="project" value="UniProtKB-EC"/>
</dbReference>
<dbReference type="Proteomes" id="UP000253919">
    <property type="component" value="Unassembled WGS sequence"/>
</dbReference>
<dbReference type="PANTHER" id="PTHR33361">
    <property type="entry name" value="GLR0591 PROTEIN"/>
    <property type="match status" value="1"/>
</dbReference>
<keyword evidence="1" id="KW-0378">Hydrolase</keyword>
<reference evidence="1 2" key="1">
    <citation type="submission" date="2018-04" db="EMBL/GenBank/DDBJ databases">
        <title>Adhaeribacter sp. HMF7616 genome sequencing and assembly.</title>
        <authorList>
            <person name="Kang H."/>
            <person name="Kang J."/>
            <person name="Cha I."/>
            <person name="Kim H."/>
            <person name="Joh K."/>
        </authorList>
    </citation>
    <scope>NUCLEOTIDE SEQUENCE [LARGE SCALE GENOMIC DNA]</scope>
    <source>
        <strain evidence="1 2">HMF7616</strain>
    </source>
</reference>
<evidence type="ECO:0000313" key="1">
    <source>
        <dbReference type="EMBL" id="RDC65887.1"/>
    </source>
</evidence>
<dbReference type="OrthoDB" id="9760040at2"/>
<dbReference type="Pfam" id="PF05960">
    <property type="entry name" value="DUF885"/>
    <property type="match status" value="1"/>
</dbReference>
<dbReference type="AlphaFoldDB" id="A0A369QRL7"/>
<protein>
    <submittedName>
        <fullName evidence="1">Prolyl oligopeptidase</fullName>
        <ecNumber evidence="1">3.4.21.26</ecNumber>
    </submittedName>
</protein>